<dbReference type="EMBL" id="BMAW01117486">
    <property type="protein sequence ID" value="GFT75548.1"/>
    <property type="molecule type" value="Genomic_DNA"/>
</dbReference>
<dbReference type="Proteomes" id="UP000887013">
    <property type="component" value="Unassembled WGS sequence"/>
</dbReference>
<keyword evidence="1" id="KW-1133">Transmembrane helix</keyword>
<keyword evidence="1" id="KW-0812">Transmembrane</keyword>
<accession>A0A8X6PK77</accession>
<protein>
    <submittedName>
        <fullName evidence="2">Uncharacterized protein</fullName>
    </submittedName>
</protein>
<evidence type="ECO:0000313" key="3">
    <source>
        <dbReference type="Proteomes" id="UP000887013"/>
    </source>
</evidence>
<keyword evidence="1" id="KW-0472">Membrane</keyword>
<reference evidence="2" key="1">
    <citation type="submission" date="2020-08" db="EMBL/GenBank/DDBJ databases">
        <title>Multicomponent nature underlies the extraordinary mechanical properties of spider dragline silk.</title>
        <authorList>
            <person name="Kono N."/>
            <person name="Nakamura H."/>
            <person name="Mori M."/>
            <person name="Yoshida Y."/>
            <person name="Ohtoshi R."/>
            <person name="Malay A.D."/>
            <person name="Moran D.A.P."/>
            <person name="Tomita M."/>
            <person name="Numata K."/>
            <person name="Arakawa K."/>
        </authorList>
    </citation>
    <scope>NUCLEOTIDE SEQUENCE</scope>
</reference>
<evidence type="ECO:0000256" key="1">
    <source>
        <dbReference type="SAM" id="Phobius"/>
    </source>
</evidence>
<gene>
    <name evidence="2" type="ORF">NPIL_227471</name>
</gene>
<sequence>MPPYPRSPTSRASMTTWALVSSWFLLLLWSMPLFGYLGKRIAMQKTRAQLIAKIAEQHRQRCLARHAASSSTLTANGGAGDAAVLVAANSEASLGRTSVSAHRYRCDDLNPSANQVIQN</sequence>
<organism evidence="2 3">
    <name type="scientific">Nephila pilipes</name>
    <name type="common">Giant wood spider</name>
    <name type="synonym">Nephila maculata</name>
    <dbReference type="NCBI Taxonomy" id="299642"/>
    <lineage>
        <taxon>Eukaryota</taxon>
        <taxon>Metazoa</taxon>
        <taxon>Ecdysozoa</taxon>
        <taxon>Arthropoda</taxon>
        <taxon>Chelicerata</taxon>
        <taxon>Arachnida</taxon>
        <taxon>Araneae</taxon>
        <taxon>Araneomorphae</taxon>
        <taxon>Entelegynae</taxon>
        <taxon>Araneoidea</taxon>
        <taxon>Nephilidae</taxon>
        <taxon>Nephila</taxon>
    </lineage>
</organism>
<keyword evidence="3" id="KW-1185">Reference proteome</keyword>
<comment type="caution">
    <text evidence="2">The sequence shown here is derived from an EMBL/GenBank/DDBJ whole genome shotgun (WGS) entry which is preliminary data.</text>
</comment>
<name>A0A8X6PK77_NEPPI</name>
<feature type="transmembrane region" description="Helical" evidence="1">
    <location>
        <begin position="20"/>
        <end position="37"/>
    </location>
</feature>
<evidence type="ECO:0000313" key="2">
    <source>
        <dbReference type="EMBL" id="GFT75548.1"/>
    </source>
</evidence>
<dbReference type="AlphaFoldDB" id="A0A8X6PK77"/>
<proteinExistence type="predicted"/>